<dbReference type="GO" id="GO:0005783">
    <property type="term" value="C:endoplasmic reticulum"/>
    <property type="evidence" value="ECO:0007669"/>
    <property type="project" value="TreeGrafter"/>
</dbReference>
<protein>
    <recommendedName>
        <fullName evidence="4">Cytochrome b5 heme-binding domain-containing protein</fullName>
    </recommendedName>
</protein>
<feature type="domain" description="Cytochrome b5 heme-binding" evidence="4">
    <location>
        <begin position="74"/>
        <end position="175"/>
    </location>
</feature>
<evidence type="ECO:0000256" key="2">
    <source>
        <dbReference type="SAM" id="MobiDB-lite"/>
    </source>
</evidence>
<evidence type="ECO:0000256" key="3">
    <source>
        <dbReference type="SAM" id="Phobius"/>
    </source>
</evidence>
<dbReference type="Gene3D" id="3.10.120.10">
    <property type="entry name" value="Cytochrome b5-like heme/steroid binding domain"/>
    <property type="match status" value="1"/>
</dbReference>
<dbReference type="Proteomes" id="UP000728032">
    <property type="component" value="Unassembled WGS sequence"/>
</dbReference>
<feature type="compositionally biased region" description="Acidic residues" evidence="2">
    <location>
        <begin position="185"/>
        <end position="194"/>
    </location>
</feature>
<dbReference type="InterPro" id="IPR036400">
    <property type="entry name" value="Cyt_B5-like_heme/steroid_sf"/>
</dbReference>
<proteinExistence type="inferred from homology"/>
<dbReference type="AlphaFoldDB" id="A0A7R9LVH7"/>
<reference evidence="5" key="1">
    <citation type="submission" date="2020-11" db="EMBL/GenBank/DDBJ databases">
        <authorList>
            <person name="Tran Van P."/>
        </authorList>
    </citation>
    <scope>NUCLEOTIDE SEQUENCE</scope>
</reference>
<dbReference type="SMART" id="SM01117">
    <property type="entry name" value="Cyt-b5"/>
    <property type="match status" value="1"/>
</dbReference>
<organism evidence="5">
    <name type="scientific">Oppiella nova</name>
    <dbReference type="NCBI Taxonomy" id="334625"/>
    <lineage>
        <taxon>Eukaryota</taxon>
        <taxon>Metazoa</taxon>
        <taxon>Ecdysozoa</taxon>
        <taxon>Arthropoda</taxon>
        <taxon>Chelicerata</taxon>
        <taxon>Arachnida</taxon>
        <taxon>Acari</taxon>
        <taxon>Acariformes</taxon>
        <taxon>Sarcoptiformes</taxon>
        <taxon>Oribatida</taxon>
        <taxon>Brachypylina</taxon>
        <taxon>Oppioidea</taxon>
        <taxon>Oppiidae</taxon>
        <taxon>Oppiella</taxon>
    </lineage>
</organism>
<dbReference type="Pfam" id="PF00173">
    <property type="entry name" value="Cyt-b5"/>
    <property type="match status" value="1"/>
</dbReference>
<dbReference type="SUPFAM" id="SSF55856">
    <property type="entry name" value="Cytochrome b5-like heme/steroid binding domain"/>
    <property type="match status" value="1"/>
</dbReference>
<dbReference type="EMBL" id="OC918062">
    <property type="protein sequence ID" value="CAD7648602.1"/>
    <property type="molecule type" value="Genomic_DNA"/>
</dbReference>
<sequence>MSESNPKSDPIVATEDVSQSLVSLLFGSPVNTVLTLVIGFLVYKLISRGRQRRNRSDSEEEVFKLPEPLPKHDMTLDELKNYDGKGADKRICIAILGKVYDCTKGCLFCHRFYGPGGPYAPLAGHDATRALAHFDVEAVKEEWDDVSDLTPYQMSSVNEWKEQFSERYDYVGRLVRDSSEKQDSIGEEDEEEVVDEKTES</sequence>
<dbReference type="InterPro" id="IPR050577">
    <property type="entry name" value="MAPR/NEUFC/NENF-like"/>
</dbReference>
<dbReference type="GO" id="GO:0016020">
    <property type="term" value="C:membrane"/>
    <property type="evidence" value="ECO:0007669"/>
    <property type="project" value="TreeGrafter"/>
</dbReference>
<comment type="similarity">
    <text evidence="1">Belongs to the cytochrome b5 family. MAPR subfamily.</text>
</comment>
<dbReference type="EMBL" id="CAJPVJ010003237">
    <property type="protein sequence ID" value="CAG2167335.1"/>
    <property type="molecule type" value="Genomic_DNA"/>
</dbReference>
<keyword evidence="3" id="KW-0472">Membrane</keyword>
<keyword evidence="6" id="KW-1185">Reference proteome</keyword>
<feature type="transmembrane region" description="Helical" evidence="3">
    <location>
        <begin position="20"/>
        <end position="46"/>
    </location>
</feature>
<evidence type="ECO:0000259" key="4">
    <source>
        <dbReference type="SMART" id="SM01117"/>
    </source>
</evidence>
<evidence type="ECO:0000313" key="5">
    <source>
        <dbReference type="EMBL" id="CAD7648602.1"/>
    </source>
</evidence>
<keyword evidence="3" id="KW-0812">Transmembrane</keyword>
<dbReference type="PANTHER" id="PTHR10281:SF106">
    <property type="entry name" value="IP06960P-RELATED"/>
    <property type="match status" value="1"/>
</dbReference>
<keyword evidence="3" id="KW-1133">Transmembrane helix</keyword>
<feature type="region of interest" description="Disordered" evidence="2">
    <location>
        <begin position="178"/>
        <end position="200"/>
    </location>
</feature>
<dbReference type="FunFam" id="3.10.120.10:FF:000003">
    <property type="entry name" value="membrane-associated progesterone receptor component 1"/>
    <property type="match status" value="1"/>
</dbReference>
<gene>
    <name evidence="5" type="ORF">ONB1V03_LOCUS6842</name>
</gene>
<evidence type="ECO:0000256" key="1">
    <source>
        <dbReference type="ARBA" id="ARBA00038357"/>
    </source>
</evidence>
<dbReference type="PANTHER" id="PTHR10281">
    <property type="entry name" value="MEMBRANE-ASSOCIATED PROGESTERONE RECEPTOR COMPONENT-RELATED"/>
    <property type="match status" value="1"/>
</dbReference>
<dbReference type="OrthoDB" id="547796at2759"/>
<evidence type="ECO:0000313" key="6">
    <source>
        <dbReference type="Proteomes" id="UP000728032"/>
    </source>
</evidence>
<dbReference type="InterPro" id="IPR001199">
    <property type="entry name" value="Cyt_B5-like_heme/steroid-bd"/>
</dbReference>
<name>A0A7R9LVH7_9ACAR</name>
<accession>A0A7R9LVH7</accession>